<feature type="domain" description="N-acetyltransferase" evidence="1">
    <location>
        <begin position="130"/>
        <end position="265"/>
    </location>
</feature>
<gene>
    <name evidence="2" type="ORF">Val02_19500</name>
</gene>
<dbReference type="EMBL" id="BOPF01000006">
    <property type="protein sequence ID" value="GIJ45064.1"/>
    <property type="molecule type" value="Genomic_DNA"/>
</dbReference>
<dbReference type="GO" id="GO:0034069">
    <property type="term" value="F:aminoglycoside N-acetyltransferase activity"/>
    <property type="evidence" value="ECO:0007669"/>
    <property type="project" value="TreeGrafter"/>
</dbReference>
<dbReference type="CDD" id="cd04301">
    <property type="entry name" value="NAT_SF"/>
    <property type="match status" value="1"/>
</dbReference>
<keyword evidence="3" id="KW-1185">Reference proteome</keyword>
<name>A0A8J3YH16_9ACTN</name>
<dbReference type="Pfam" id="PF13527">
    <property type="entry name" value="Acetyltransf_9"/>
    <property type="match status" value="1"/>
</dbReference>
<dbReference type="GO" id="GO:0030649">
    <property type="term" value="P:aminoglycoside antibiotic catabolic process"/>
    <property type="evidence" value="ECO:0007669"/>
    <property type="project" value="TreeGrafter"/>
</dbReference>
<evidence type="ECO:0000259" key="1">
    <source>
        <dbReference type="PROSITE" id="PS51186"/>
    </source>
</evidence>
<dbReference type="PROSITE" id="PS51186">
    <property type="entry name" value="GNAT"/>
    <property type="match status" value="1"/>
</dbReference>
<dbReference type="AlphaFoldDB" id="A0A8J3YH16"/>
<comment type="caution">
    <text evidence="2">The sequence shown here is derived from an EMBL/GenBank/DDBJ whole genome shotgun (WGS) entry which is preliminary data.</text>
</comment>
<dbReference type="PANTHER" id="PTHR37817">
    <property type="entry name" value="N-ACETYLTRANSFERASE EIS"/>
    <property type="match status" value="1"/>
</dbReference>
<dbReference type="Proteomes" id="UP000619260">
    <property type="component" value="Unassembled WGS sequence"/>
</dbReference>
<dbReference type="InterPro" id="IPR000182">
    <property type="entry name" value="GNAT_dom"/>
</dbReference>
<evidence type="ECO:0000313" key="2">
    <source>
        <dbReference type="EMBL" id="GIJ45064.1"/>
    </source>
</evidence>
<dbReference type="PANTHER" id="PTHR37817:SF1">
    <property type="entry name" value="N-ACETYLTRANSFERASE EIS"/>
    <property type="match status" value="1"/>
</dbReference>
<evidence type="ECO:0000313" key="3">
    <source>
        <dbReference type="Proteomes" id="UP000619260"/>
    </source>
</evidence>
<sequence length="265" mass="28142">MGMNLEADKTSTAVATLGKPASIRAQTANLRAYWLGWGGEIGTDLPVYRSGLRHPLLNGVLRVQHQSAEAALAEAGRRLAGVPYVWWVGPDSRPGLADELVALGANRMSRLPLMAVDLARVPAEEPPPGLTIRQVTSRADLIDYADVCAEAFAIPDDQIGGFVEAEAADRSAYSYNVRFVGRVAGRAVATSALSISHGVAGIYWVATRAEHRGRGIGRAVTTAALLAGRERGLRIGTLQASGLGEPVYRRIGFQTVGHCEHLSPA</sequence>
<organism evidence="2 3">
    <name type="scientific">Virgisporangium aliadipatigenens</name>
    <dbReference type="NCBI Taxonomy" id="741659"/>
    <lineage>
        <taxon>Bacteria</taxon>
        <taxon>Bacillati</taxon>
        <taxon>Actinomycetota</taxon>
        <taxon>Actinomycetes</taxon>
        <taxon>Micromonosporales</taxon>
        <taxon>Micromonosporaceae</taxon>
        <taxon>Virgisporangium</taxon>
    </lineage>
</organism>
<proteinExistence type="predicted"/>
<protein>
    <submittedName>
        <fullName evidence="2">Acetyltransferase</fullName>
    </submittedName>
</protein>
<dbReference type="InterPro" id="IPR051554">
    <property type="entry name" value="Acetyltransferase_Eis"/>
</dbReference>
<accession>A0A8J3YH16</accession>
<dbReference type="SUPFAM" id="SSF55729">
    <property type="entry name" value="Acyl-CoA N-acyltransferases (Nat)"/>
    <property type="match status" value="1"/>
</dbReference>
<dbReference type="Gene3D" id="3.40.630.30">
    <property type="match status" value="1"/>
</dbReference>
<dbReference type="InterPro" id="IPR016181">
    <property type="entry name" value="Acyl_CoA_acyltransferase"/>
</dbReference>
<reference evidence="2" key="1">
    <citation type="submission" date="2021-01" db="EMBL/GenBank/DDBJ databases">
        <title>Whole genome shotgun sequence of Virgisporangium aliadipatigenens NBRC 105644.</title>
        <authorList>
            <person name="Komaki H."/>
            <person name="Tamura T."/>
        </authorList>
    </citation>
    <scope>NUCLEOTIDE SEQUENCE</scope>
    <source>
        <strain evidence="2">NBRC 105644</strain>
    </source>
</reference>